<dbReference type="InterPro" id="IPR036565">
    <property type="entry name" value="Mur-like_cat_sf"/>
</dbReference>
<comment type="function">
    <text evidence="14">Cell wall formation.</text>
</comment>
<keyword evidence="7 14" id="KW-0547">Nucleotide-binding</keyword>
<keyword evidence="11 14" id="KW-0131">Cell cycle</keyword>
<dbReference type="EMBL" id="JACAOA010000003">
    <property type="protein sequence ID" value="MBA5728468.1"/>
    <property type="molecule type" value="Genomic_DNA"/>
</dbReference>
<dbReference type="InterPro" id="IPR005758">
    <property type="entry name" value="UDP-N-AcMur_Ala_ligase_MurC"/>
</dbReference>
<reference evidence="18 19" key="1">
    <citation type="submission" date="2020-06" db="EMBL/GenBank/DDBJ databases">
        <title>Reclassification of Facklamia ignava, Facklamia soureckii and Facklami tabacinasalis as Falseniella iganva gen. nov., comb. nov., Hutsoniella ignava gen. nov., comb. nov., and Ruoffia tabacinasalis gen. nov., comb. nov and description of Ruoffia haltotolerans sp. nov., isolated from hypersaline Inland Sea of Qatar.</title>
        <authorList>
            <person name="Fotedar R."/>
            <person name="Sankaranarayanan K."/>
            <person name="Lawson P."/>
            <person name="Caldwell M."/>
            <person name="Zeyara A."/>
            <person name="Al Malki A."/>
            <person name="Ali M."/>
        </authorList>
    </citation>
    <scope>NUCLEOTIDE SEQUENCE [LARGE SCALE GENOMIC DNA]</scope>
    <source>
        <strain evidence="18 19">INB8</strain>
    </source>
</reference>
<evidence type="ECO:0000259" key="16">
    <source>
        <dbReference type="Pfam" id="PF02875"/>
    </source>
</evidence>
<feature type="binding site" evidence="14">
    <location>
        <begin position="112"/>
        <end position="118"/>
    </location>
    <ligand>
        <name>ATP</name>
        <dbReference type="ChEBI" id="CHEBI:30616"/>
    </ligand>
</feature>
<comment type="catalytic activity">
    <reaction evidence="13 14">
        <text>UDP-N-acetyl-alpha-D-muramate + L-alanine + ATP = UDP-N-acetyl-alpha-D-muramoyl-L-alanine + ADP + phosphate + H(+)</text>
        <dbReference type="Rhea" id="RHEA:23372"/>
        <dbReference type="ChEBI" id="CHEBI:15378"/>
        <dbReference type="ChEBI" id="CHEBI:30616"/>
        <dbReference type="ChEBI" id="CHEBI:43474"/>
        <dbReference type="ChEBI" id="CHEBI:57972"/>
        <dbReference type="ChEBI" id="CHEBI:70757"/>
        <dbReference type="ChEBI" id="CHEBI:83898"/>
        <dbReference type="ChEBI" id="CHEBI:456216"/>
        <dbReference type="EC" id="6.3.2.8"/>
    </reaction>
</comment>
<dbReference type="HAMAP" id="MF_00046">
    <property type="entry name" value="MurC"/>
    <property type="match status" value="1"/>
</dbReference>
<evidence type="ECO:0000256" key="11">
    <source>
        <dbReference type="ARBA" id="ARBA00023306"/>
    </source>
</evidence>
<comment type="subcellular location">
    <subcellularLocation>
        <location evidence="1 14">Cytoplasm</location>
    </subcellularLocation>
</comment>
<dbReference type="InterPro" id="IPR000713">
    <property type="entry name" value="Mur_ligase_N"/>
</dbReference>
<evidence type="ECO:0000259" key="17">
    <source>
        <dbReference type="Pfam" id="PF08245"/>
    </source>
</evidence>
<dbReference type="PANTHER" id="PTHR43445">
    <property type="entry name" value="UDP-N-ACETYLMURAMATE--L-ALANINE LIGASE-RELATED"/>
    <property type="match status" value="1"/>
</dbReference>
<evidence type="ECO:0000256" key="13">
    <source>
        <dbReference type="ARBA" id="ARBA00047833"/>
    </source>
</evidence>
<evidence type="ECO:0000313" key="19">
    <source>
        <dbReference type="Proteomes" id="UP000571018"/>
    </source>
</evidence>
<dbReference type="AlphaFoldDB" id="A0A839A3V3"/>
<evidence type="ECO:0000256" key="3">
    <source>
        <dbReference type="ARBA" id="ARBA00012211"/>
    </source>
</evidence>
<comment type="caution">
    <text evidence="18">The sequence shown here is derived from an EMBL/GenBank/DDBJ whole genome shotgun (WGS) entry which is preliminary data.</text>
</comment>
<dbReference type="RefSeq" id="WP_218930291.1">
    <property type="nucleotide sequence ID" value="NZ_JACAOA010000003.1"/>
</dbReference>
<dbReference type="Proteomes" id="UP000571018">
    <property type="component" value="Unassembled WGS sequence"/>
</dbReference>
<dbReference type="EC" id="6.3.2.8" evidence="3 14"/>
<keyword evidence="5 14" id="KW-0436">Ligase</keyword>
<dbReference type="SUPFAM" id="SSF53623">
    <property type="entry name" value="MurD-like peptide ligases, catalytic domain"/>
    <property type="match status" value="1"/>
</dbReference>
<gene>
    <name evidence="14" type="primary">murC</name>
    <name evidence="18" type="ORF">HW423_01525</name>
</gene>
<name>A0A839A3V3_9LACT</name>
<keyword evidence="19" id="KW-1185">Reference proteome</keyword>
<evidence type="ECO:0000313" key="18">
    <source>
        <dbReference type="EMBL" id="MBA5728468.1"/>
    </source>
</evidence>
<dbReference type="GO" id="GO:0009252">
    <property type="term" value="P:peptidoglycan biosynthetic process"/>
    <property type="evidence" value="ECO:0007669"/>
    <property type="project" value="UniProtKB-UniRule"/>
</dbReference>
<evidence type="ECO:0000256" key="10">
    <source>
        <dbReference type="ARBA" id="ARBA00022984"/>
    </source>
</evidence>
<dbReference type="SUPFAM" id="SSF53244">
    <property type="entry name" value="MurD-like peptide ligases, peptide-binding domain"/>
    <property type="match status" value="1"/>
</dbReference>
<dbReference type="GO" id="GO:0005524">
    <property type="term" value="F:ATP binding"/>
    <property type="evidence" value="ECO:0007669"/>
    <property type="project" value="UniProtKB-UniRule"/>
</dbReference>
<dbReference type="Gene3D" id="3.40.50.720">
    <property type="entry name" value="NAD(P)-binding Rossmann-like Domain"/>
    <property type="match status" value="1"/>
</dbReference>
<dbReference type="GO" id="GO:0071555">
    <property type="term" value="P:cell wall organization"/>
    <property type="evidence" value="ECO:0007669"/>
    <property type="project" value="UniProtKB-KW"/>
</dbReference>
<dbReference type="PANTHER" id="PTHR43445:SF3">
    <property type="entry name" value="UDP-N-ACETYLMURAMATE--L-ALANINE LIGASE"/>
    <property type="match status" value="1"/>
</dbReference>
<dbReference type="Pfam" id="PF08245">
    <property type="entry name" value="Mur_ligase_M"/>
    <property type="match status" value="1"/>
</dbReference>
<dbReference type="Pfam" id="PF01225">
    <property type="entry name" value="Mur_ligase"/>
    <property type="match status" value="1"/>
</dbReference>
<proteinExistence type="inferred from homology"/>
<dbReference type="Pfam" id="PF02875">
    <property type="entry name" value="Mur_ligase_C"/>
    <property type="match status" value="1"/>
</dbReference>
<dbReference type="SUPFAM" id="SSF51984">
    <property type="entry name" value="MurCD N-terminal domain"/>
    <property type="match status" value="1"/>
</dbReference>
<evidence type="ECO:0000256" key="14">
    <source>
        <dbReference type="HAMAP-Rule" id="MF_00046"/>
    </source>
</evidence>
<comment type="pathway">
    <text evidence="2 14">Cell wall biogenesis; peptidoglycan biosynthesis.</text>
</comment>
<feature type="domain" description="Mur ligase N-terminal catalytic" evidence="15">
    <location>
        <begin position="7"/>
        <end position="105"/>
    </location>
</feature>
<dbReference type="UniPathway" id="UPA00219"/>
<sequence length="444" mass="49851">MINKEHKYHFVGIKGSGMSALALILHGEGFEVQGSDVGKYFFTQQELENQNITILEFDADNITEDLTIIAGNAFNDDHPELVKARELGLEIYRYHDFIGGLIQNYTSIAVTGSHGKTSTTGLLSHTLKNLAPTSYLIGDGTGFGDETATYFALEACEYRRHFLAYKPDYTIVTNVDFDHPDYYRSIEDVFEAIQTFSNQANKAIIACGDDEYLSQLKAEVPIYYYGLTEDSQVHAKNIDRTVEGSEFDVVIDGEVFGRFAIPIFGEHNILNALAVITVLYLEGFKAEEIKEHIATFGGVKRRFSARQIQDLTIIDDYAHHPSEITATIDAAKQRYPNREIVAIFQPHTFSRTVAMLNEFAESLSLADKVYLVEIFNSAREANGEVTIEDLAKLIHQNVEIISTDHLSPLMDYKDAVFLFMGAGDIDELSRQFEKAYANLSPNRL</sequence>
<dbReference type="Gene3D" id="3.40.1190.10">
    <property type="entry name" value="Mur-like, catalytic domain"/>
    <property type="match status" value="1"/>
</dbReference>
<dbReference type="NCBIfam" id="TIGR01082">
    <property type="entry name" value="murC"/>
    <property type="match status" value="1"/>
</dbReference>
<evidence type="ECO:0000256" key="5">
    <source>
        <dbReference type="ARBA" id="ARBA00022598"/>
    </source>
</evidence>
<organism evidence="18 19">
    <name type="scientific">Ruoffia halotolerans</name>
    <dbReference type="NCBI Taxonomy" id="2748684"/>
    <lineage>
        <taxon>Bacteria</taxon>
        <taxon>Bacillati</taxon>
        <taxon>Bacillota</taxon>
        <taxon>Bacilli</taxon>
        <taxon>Lactobacillales</taxon>
        <taxon>Aerococcaceae</taxon>
        <taxon>Ruoffia</taxon>
    </lineage>
</organism>
<comment type="similarity">
    <text evidence="14">Belongs to the MurCDEF family.</text>
</comment>
<accession>A0A839A3V3</accession>
<dbReference type="GO" id="GO:0051301">
    <property type="term" value="P:cell division"/>
    <property type="evidence" value="ECO:0007669"/>
    <property type="project" value="UniProtKB-KW"/>
</dbReference>
<feature type="domain" description="Mur ligase central" evidence="17">
    <location>
        <begin position="110"/>
        <end position="278"/>
    </location>
</feature>
<dbReference type="InterPro" id="IPR050061">
    <property type="entry name" value="MurCDEF_pg_biosynth"/>
</dbReference>
<evidence type="ECO:0000256" key="9">
    <source>
        <dbReference type="ARBA" id="ARBA00022960"/>
    </source>
</evidence>
<protein>
    <recommendedName>
        <fullName evidence="3 14">UDP-N-acetylmuramate--L-alanine ligase</fullName>
        <ecNumber evidence="3 14">6.3.2.8</ecNumber>
    </recommendedName>
    <alternativeName>
        <fullName evidence="14">UDP-N-acetylmuramoyl-L-alanine synthetase</fullName>
    </alternativeName>
</protein>
<dbReference type="GO" id="GO:0008360">
    <property type="term" value="P:regulation of cell shape"/>
    <property type="evidence" value="ECO:0007669"/>
    <property type="project" value="UniProtKB-KW"/>
</dbReference>
<evidence type="ECO:0000256" key="7">
    <source>
        <dbReference type="ARBA" id="ARBA00022741"/>
    </source>
</evidence>
<dbReference type="InterPro" id="IPR004101">
    <property type="entry name" value="Mur_ligase_C"/>
</dbReference>
<evidence type="ECO:0000256" key="1">
    <source>
        <dbReference type="ARBA" id="ARBA00004496"/>
    </source>
</evidence>
<dbReference type="Gene3D" id="3.90.190.20">
    <property type="entry name" value="Mur ligase, C-terminal domain"/>
    <property type="match status" value="1"/>
</dbReference>
<evidence type="ECO:0000256" key="4">
    <source>
        <dbReference type="ARBA" id="ARBA00022490"/>
    </source>
</evidence>
<evidence type="ECO:0000256" key="12">
    <source>
        <dbReference type="ARBA" id="ARBA00023316"/>
    </source>
</evidence>
<keyword evidence="12 14" id="KW-0961">Cell wall biogenesis/degradation</keyword>
<evidence type="ECO:0000256" key="6">
    <source>
        <dbReference type="ARBA" id="ARBA00022618"/>
    </source>
</evidence>
<keyword evidence="9 14" id="KW-0133">Cell shape</keyword>
<dbReference type="InterPro" id="IPR036615">
    <property type="entry name" value="Mur_ligase_C_dom_sf"/>
</dbReference>
<dbReference type="InterPro" id="IPR013221">
    <property type="entry name" value="Mur_ligase_cen"/>
</dbReference>
<keyword evidence="6 14" id="KW-0132">Cell division</keyword>
<evidence type="ECO:0000256" key="8">
    <source>
        <dbReference type="ARBA" id="ARBA00022840"/>
    </source>
</evidence>
<keyword evidence="4 14" id="KW-0963">Cytoplasm</keyword>
<feature type="domain" description="Mur ligase C-terminal" evidence="16">
    <location>
        <begin position="301"/>
        <end position="402"/>
    </location>
</feature>
<dbReference type="GO" id="GO:0008763">
    <property type="term" value="F:UDP-N-acetylmuramate-L-alanine ligase activity"/>
    <property type="evidence" value="ECO:0007669"/>
    <property type="project" value="UniProtKB-UniRule"/>
</dbReference>
<keyword evidence="8 14" id="KW-0067">ATP-binding</keyword>
<dbReference type="GO" id="GO:0005737">
    <property type="term" value="C:cytoplasm"/>
    <property type="evidence" value="ECO:0007669"/>
    <property type="project" value="UniProtKB-SubCell"/>
</dbReference>
<keyword evidence="10 14" id="KW-0573">Peptidoglycan synthesis</keyword>
<evidence type="ECO:0000259" key="15">
    <source>
        <dbReference type="Pfam" id="PF01225"/>
    </source>
</evidence>
<evidence type="ECO:0000256" key="2">
    <source>
        <dbReference type="ARBA" id="ARBA00004752"/>
    </source>
</evidence>